<evidence type="ECO:0000256" key="4">
    <source>
        <dbReference type="ARBA" id="ARBA00023163"/>
    </source>
</evidence>
<keyword evidence="4" id="KW-0804">Transcription</keyword>
<feature type="domain" description="RNA polymerase sigma factor 70 region 4 type 2" evidence="6">
    <location>
        <begin position="130"/>
        <end position="181"/>
    </location>
</feature>
<feature type="domain" description="RNA polymerase sigma-70 region 2" evidence="5">
    <location>
        <begin position="31"/>
        <end position="96"/>
    </location>
</feature>
<evidence type="ECO:0000259" key="5">
    <source>
        <dbReference type="Pfam" id="PF04542"/>
    </source>
</evidence>
<dbReference type="InterPro" id="IPR036388">
    <property type="entry name" value="WH-like_DNA-bd_sf"/>
</dbReference>
<dbReference type="SUPFAM" id="SSF88659">
    <property type="entry name" value="Sigma3 and sigma4 domains of RNA polymerase sigma factors"/>
    <property type="match status" value="1"/>
</dbReference>
<dbReference type="RefSeq" id="WP_344762136.1">
    <property type="nucleotide sequence ID" value="NZ_BAAAZE010000005.1"/>
</dbReference>
<accession>A0ABP7SUU0</accession>
<dbReference type="Pfam" id="PF04542">
    <property type="entry name" value="Sigma70_r2"/>
    <property type="match status" value="1"/>
</dbReference>
<evidence type="ECO:0000259" key="6">
    <source>
        <dbReference type="Pfam" id="PF08281"/>
    </source>
</evidence>
<dbReference type="Pfam" id="PF08281">
    <property type="entry name" value="Sigma70_r4_2"/>
    <property type="match status" value="1"/>
</dbReference>
<keyword evidence="2" id="KW-0805">Transcription regulation</keyword>
<dbReference type="InterPro" id="IPR013324">
    <property type="entry name" value="RNA_pol_sigma_r3/r4-like"/>
</dbReference>
<keyword evidence="8" id="KW-1185">Reference proteome</keyword>
<proteinExistence type="inferred from homology"/>
<evidence type="ECO:0000256" key="3">
    <source>
        <dbReference type="ARBA" id="ARBA00023082"/>
    </source>
</evidence>
<dbReference type="Proteomes" id="UP001501353">
    <property type="component" value="Unassembled WGS sequence"/>
</dbReference>
<name>A0ABP7SUU0_9BURK</name>
<dbReference type="CDD" id="cd06171">
    <property type="entry name" value="Sigma70_r4"/>
    <property type="match status" value="1"/>
</dbReference>
<dbReference type="PANTHER" id="PTHR43133">
    <property type="entry name" value="RNA POLYMERASE ECF-TYPE SIGMA FACTO"/>
    <property type="match status" value="1"/>
</dbReference>
<dbReference type="PANTHER" id="PTHR43133:SF51">
    <property type="entry name" value="RNA POLYMERASE SIGMA FACTOR"/>
    <property type="match status" value="1"/>
</dbReference>
<evidence type="ECO:0000313" key="7">
    <source>
        <dbReference type="EMBL" id="GAA4016682.1"/>
    </source>
</evidence>
<dbReference type="InterPro" id="IPR013325">
    <property type="entry name" value="RNA_pol_sigma_r2"/>
</dbReference>
<dbReference type="NCBIfam" id="TIGR02937">
    <property type="entry name" value="sigma70-ECF"/>
    <property type="match status" value="1"/>
</dbReference>
<reference evidence="8" key="1">
    <citation type="journal article" date="2019" name="Int. J. Syst. Evol. Microbiol.">
        <title>The Global Catalogue of Microorganisms (GCM) 10K type strain sequencing project: providing services to taxonomists for standard genome sequencing and annotation.</title>
        <authorList>
            <consortium name="The Broad Institute Genomics Platform"/>
            <consortium name="The Broad Institute Genome Sequencing Center for Infectious Disease"/>
            <person name="Wu L."/>
            <person name="Ma J."/>
        </authorList>
    </citation>
    <scope>NUCLEOTIDE SEQUENCE [LARGE SCALE GENOMIC DNA]</scope>
    <source>
        <strain evidence="8">JCM 16673</strain>
    </source>
</reference>
<sequence length="187" mass="21383">MTSLLEQEHTSTEQSAYVHTSPLSLVDIDLLFKQHYSHLIRFVQRYVRNIEDARDVVQNTFVESVRCADRFSGASKPSTWLFGIALNLARNHVRRNYAAASKHADESLIDDMVDMSGNPADVIENQQLAERVEQMLSTLPDRIRETFEAVLEHESSYAVAAEKMHIPIGTVRSRVSRVRDQIRMIID</sequence>
<dbReference type="Gene3D" id="1.10.10.10">
    <property type="entry name" value="Winged helix-like DNA-binding domain superfamily/Winged helix DNA-binding domain"/>
    <property type="match status" value="1"/>
</dbReference>
<comment type="similarity">
    <text evidence="1">Belongs to the sigma-70 factor family. ECF subfamily.</text>
</comment>
<comment type="caution">
    <text evidence="7">The sequence shown here is derived from an EMBL/GenBank/DDBJ whole genome shotgun (WGS) entry which is preliminary data.</text>
</comment>
<organism evidence="7 8">
    <name type="scientific">Actimicrobium antarcticum</name>
    <dbReference type="NCBI Taxonomy" id="1051899"/>
    <lineage>
        <taxon>Bacteria</taxon>
        <taxon>Pseudomonadati</taxon>
        <taxon>Pseudomonadota</taxon>
        <taxon>Betaproteobacteria</taxon>
        <taxon>Burkholderiales</taxon>
        <taxon>Oxalobacteraceae</taxon>
        <taxon>Actimicrobium</taxon>
    </lineage>
</organism>
<dbReference type="InterPro" id="IPR014284">
    <property type="entry name" value="RNA_pol_sigma-70_dom"/>
</dbReference>
<dbReference type="SUPFAM" id="SSF88946">
    <property type="entry name" value="Sigma2 domain of RNA polymerase sigma factors"/>
    <property type="match status" value="1"/>
</dbReference>
<keyword evidence="3" id="KW-0731">Sigma factor</keyword>
<evidence type="ECO:0000313" key="8">
    <source>
        <dbReference type="Proteomes" id="UP001501353"/>
    </source>
</evidence>
<dbReference type="InterPro" id="IPR007627">
    <property type="entry name" value="RNA_pol_sigma70_r2"/>
</dbReference>
<evidence type="ECO:0000256" key="1">
    <source>
        <dbReference type="ARBA" id="ARBA00010641"/>
    </source>
</evidence>
<gene>
    <name evidence="7" type="primary">hrpL_1</name>
    <name evidence="7" type="ORF">GCM10022212_09910</name>
</gene>
<dbReference type="InterPro" id="IPR013249">
    <property type="entry name" value="RNA_pol_sigma70_r4_t2"/>
</dbReference>
<dbReference type="Gene3D" id="1.10.1740.10">
    <property type="match status" value="1"/>
</dbReference>
<evidence type="ECO:0000256" key="2">
    <source>
        <dbReference type="ARBA" id="ARBA00023015"/>
    </source>
</evidence>
<protein>
    <submittedName>
        <fullName evidence="7">RNA polymerase sigma factor HrpL</fullName>
    </submittedName>
</protein>
<dbReference type="InterPro" id="IPR039425">
    <property type="entry name" value="RNA_pol_sigma-70-like"/>
</dbReference>
<dbReference type="EMBL" id="BAAAZE010000005">
    <property type="protein sequence ID" value="GAA4016682.1"/>
    <property type="molecule type" value="Genomic_DNA"/>
</dbReference>